<keyword evidence="3" id="KW-1185">Reference proteome</keyword>
<name>A0AA38IWV7_9CUCU</name>
<comment type="caution">
    <text evidence="2">The sequence shown here is derived from an EMBL/GenBank/DDBJ whole genome shotgun (WGS) entry which is preliminary data.</text>
</comment>
<reference evidence="2" key="1">
    <citation type="journal article" date="2023" name="G3 (Bethesda)">
        <title>Whole genome assemblies of Zophobas morio and Tenebrio molitor.</title>
        <authorList>
            <person name="Kaur S."/>
            <person name="Stinson S.A."/>
            <person name="diCenzo G.C."/>
        </authorList>
    </citation>
    <scope>NUCLEOTIDE SEQUENCE</scope>
    <source>
        <strain evidence="2">QUZm001</strain>
    </source>
</reference>
<dbReference type="AlphaFoldDB" id="A0AA38IWV7"/>
<proteinExistence type="predicted"/>
<evidence type="ECO:0000313" key="3">
    <source>
        <dbReference type="Proteomes" id="UP001168821"/>
    </source>
</evidence>
<dbReference type="Proteomes" id="UP001168821">
    <property type="component" value="Unassembled WGS sequence"/>
</dbReference>
<protein>
    <submittedName>
        <fullName evidence="2">Uncharacterized protein</fullName>
    </submittedName>
</protein>
<gene>
    <name evidence="2" type="ORF">Zmor_008028</name>
</gene>
<feature type="region of interest" description="Disordered" evidence="1">
    <location>
        <begin position="86"/>
        <end position="109"/>
    </location>
</feature>
<dbReference type="EMBL" id="JALNTZ010000002">
    <property type="protein sequence ID" value="KAJ3663805.1"/>
    <property type="molecule type" value="Genomic_DNA"/>
</dbReference>
<sequence length="109" mass="12133">MHSAIKSKNTRRADRRSATEPLPLAVVAPYSSPLKCRKFFRDPVFFYWKGRPLVREGETDSRLAFRNLHAITGRRIACLAPDNEILSDPRGRPLGSAAKKSAGNPGKNT</sequence>
<organism evidence="2 3">
    <name type="scientific">Zophobas morio</name>
    <dbReference type="NCBI Taxonomy" id="2755281"/>
    <lineage>
        <taxon>Eukaryota</taxon>
        <taxon>Metazoa</taxon>
        <taxon>Ecdysozoa</taxon>
        <taxon>Arthropoda</taxon>
        <taxon>Hexapoda</taxon>
        <taxon>Insecta</taxon>
        <taxon>Pterygota</taxon>
        <taxon>Neoptera</taxon>
        <taxon>Endopterygota</taxon>
        <taxon>Coleoptera</taxon>
        <taxon>Polyphaga</taxon>
        <taxon>Cucujiformia</taxon>
        <taxon>Tenebrionidae</taxon>
        <taxon>Zophobas</taxon>
    </lineage>
</organism>
<evidence type="ECO:0000313" key="2">
    <source>
        <dbReference type="EMBL" id="KAJ3663805.1"/>
    </source>
</evidence>
<evidence type="ECO:0000256" key="1">
    <source>
        <dbReference type="SAM" id="MobiDB-lite"/>
    </source>
</evidence>
<accession>A0AA38IWV7</accession>